<dbReference type="InterPro" id="IPR036097">
    <property type="entry name" value="HisK_dim/P_sf"/>
</dbReference>
<dbReference type="InterPro" id="IPR003594">
    <property type="entry name" value="HATPase_dom"/>
</dbReference>
<dbReference type="Gene3D" id="6.10.340.10">
    <property type="match status" value="1"/>
</dbReference>
<dbReference type="PANTHER" id="PTHR45436">
    <property type="entry name" value="SENSOR HISTIDINE KINASE YKOH"/>
    <property type="match status" value="1"/>
</dbReference>
<dbReference type="PANTHER" id="PTHR45436:SF15">
    <property type="entry name" value="SENSOR HISTIDINE KINASE CUSS"/>
    <property type="match status" value="1"/>
</dbReference>
<dbReference type="Proteomes" id="UP000521868">
    <property type="component" value="Unassembled WGS sequence"/>
</dbReference>
<evidence type="ECO:0000259" key="16">
    <source>
        <dbReference type="PROSITE" id="PS50109"/>
    </source>
</evidence>
<feature type="transmembrane region" description="Helical" evidence="14">
    <location>
        <begin position="12"/>
        <end position="38"/>
    </location>
</feature>
<dbReference type="SUPFAM" id="SSF55874">
    <property type="entry name" value="ATPase domain of HSP90 chaperone/DNA topoisomerase II/histidine kinase"/>
    <property type="match status" value="1"/>
</dbReference>
<evidence type="ECO:0000256" key="15">
    <source>
        <dbReference type="SAM" id="MobiDB-lite"/>
    </source>
</evidence>
<evidence type="ECO:0000256" key="10">
    <source>
        <dbReference type="ARBA" id="ARBA00022840"/>
    </source>
</evidence>
<dbReference type="CDD" id="cd00082">
    <property type="entry name" value="HisKA"/>
    <property type="match status" value="1"/>
</dbReference>
<feature type="domain" description="Histidine kinase" evidence="16">
    <location>
        <begin position="231"/>
        <end position="444"/>
    </location>
</feature>
<dbReference type="InterPro" id="IPR006290">
    <property type="entry name" value="CztS_silS_copS"/>
</dbReference>
<dbReference type="EMBL" id="VTOX01000011">
    <property type="protein sequence ID" value="NKE68639.1"/>
    <property type="molecule type" value="Genomic_DNA"/>
</dbReference>
<evidence type="ECO:0000256" key="7">
    <source>
        <dbReference type="ARBA" id="ARBA00022692"/>
    </source>
</evidence>
<dbReference type="FunFam" id="1.10.287.130:FF:000001">
    <property type="entry name" value="Two-component sensor histidine kinase"/>
    <property type="match status" value="1"/>
</dbReference>
<accession>A0A7X6DK28</accession>
<dbReference type="GO" id="GO:0000155">
    <property type="term" value="F:phosphorelay sensor kinase activity"/>
    <property type="evidence" value="ECO:0007669"/>
    <property type="project" value="InterPro"/>
</dbReference>
<dbReference type="Pfam" id="PF21085">
    <property type="entry name" value="CusS"/>
    <property type="match status" value="1"/>
</dbReference>
<dbReference type="InterPro" id="IPR003661">
    <property type="entry name" value="HisK_dim/P_dom"/>
</dbReference>
<keyword evidence="10 14" id="KW-0067">ATP-binding</keyword>
<dbReference type="PROSITE" id="PS50885">
    <property type="entry name" value="HAMP"/>
    <property type="match status" value="1"/>
</dbReference>
<proteinExistence type="predicted"/>
<dbReference type="NCBIfam" id="TIGR01386">
    <property type="entry name" value="cztS_silS_copS"/>
    <property type="match status" value="1"/>
</dbReference>
<dbReference type="Pfam" id="PF00512">
    <property type="entry name" value="HisKA"/>
    <property type="match status" value="1"/>
</dbReference>
<dbReference type="InterPro" id="IPR036890">
    <property type="entry name" value="HATPase_C_sf"/>
</dbReference>
<evidence type="ECO:0000256" key="3">
    <source>
        <dbReference type="ARBA" id="ARBA00022475"/>
    </source>
</evidence>
<evidence type="ECO:0000256" key="11">
    <source>
        <dbReference type="ARBA" id="ARBA00022989"/>
    </source>
</evidence>
<evidence type="ECO:0000259" key="17">
    <source>
        <dbReference type="PROSITE" id="PS50885"/>
    </source>
</evidence>
<evidence type="ECO:0000256" key="1">
    <source>
        <dbReference type="ARBA" id="ARBA00000085"/>
    </source>
</evidence>
<dbReference type="PROSITE" id="PS50109">
    <property type="entry name" value="HIS_KIN"/>
    <property type="match status" value="1"/>
</dbReference>
<dbReference type="GO" id="GO:0005886">
    <property type="term" value="C:plasma membrane"/>
    <property type="evidence" value="ECO:0007669"/>
    <property type="project" value="UniProtKB-SubCell"/>
</dbReference>
<organism evidence="18 19">
    <name type="scientific">Ramlibacter lithotrophicus</name>
    <dbReference type="NCBI Taxonomy" id="2606681"/>
    <lineage>
        <taxon>Bacteria</taxon>
        <taxon>Pseudomonadati</taxon>
        <taxon>Pseudomonadota</taxon>
        <taxon>Betaproteobacteria</taxon>
        <taxon>Burkholderiales</taxon>
        <taxon>Comamonadaceae</taxon>
        <taxon>Ramlibacter</taxon>
    </lineage>
</organism>
<feature type="region of interest" description="Disordered" evidence="15">
    <location>
        <begin position="444"/>
        <end position="485"/>
    </location>
</feature>
<dbReference type="Pfam" id="PF02518">
    <property type="entry name" value="HATPase_c"/>
    <property type="match status" value="1"/>
</dbReference>
<dbReference type="InterPro" id="IPR004358">
    <property type="entry name" value="Sig_transdc_His_kin-like_C"/>
</dbReference>
<feature type="domain" description="HAMP" evidence="17">
    <location>
        <begin position="170"/>
        <end position="223"/>
    </location>
</feature>
<dbReference type="InterPro" id="IPR003660">
    <property type="entry name" value="HAMP_dom"/>
</dbReference>
<dbReference type="InterPro" id="IPR005467">
    <property type="entry name" value="His_kinase_dom"/>
</dbReference>
<comment type="subcellular location">
    <subcellularLocation>
        <location evidence="2">Cell inner membrane</location>
        <topology evidence="2">Multi-pass membrane protein</topology>
    </subcellularLocation>
</comment>
<dbReference type="Gene3D" id="1.10.287.130">
    <property type="match status" value="1"/>
</dbReference>
<keyword evidence="4 14" id="KW-0997">Cell inner membrane</keyword>
<comment type="caution">
    <text evidence="18">The sequence shown here is derived from an EMBL/GenBank/DDBJ whole genome shotgun (WGS) entry which is preliminary data.</text>
</comment>
<evidence type="ECO:0000256" key="5">
    <source>
        <dbReference type="ARBA" id="ARBA00022553"/>
    </source>
</evidence>
<evidence type="ECO:0000256" key="14">
    <source>
        <dbReference type="RuleBase" id="RU364088"/>
    </source>
</evidence>
<keyword evidence="12 14" id="KW-0902">Two-component regulatory system</keyword>
<keyword evidence="6 14" id="KW-0808">Transferase</keyword>
<protein>
    <recommendedName>
        <fullName evidence="14">Sensor protein</fullName>
        <ecNumber evidence="14">2.7.13.3</ecNumber>
    </recommendedName>
</protein>
<evidence type="ECO:0000256" key="8">
    <source>
        <dbReference type="ARBA" id="ARBA00022741"/>
    </source>
</evidence>
<keyword evidence="3 14" id="KW-1003">Cell membrane</keyword>
<comment type="function">
    <text evidence="14">Member of a two-component regulatory system.</text>
</comment>
<dbReference type="SMART" id="SM00388">
    <property type="entry name" value="HisKA"/>
    <property type="match status" value="1"/>
</dbReference>
<dbReference type="AlphaFoldDB" id="A0A7X6DK28"/>
<dbReference type="SUPFAM" id="SSF47384">
    <property type="entry name" value="Homodimeric domain of signal transducing histidine kinase"/>
    <property type="match status" value="1"/>
</dbReference>
<dbReference type="SMART" id="SM00387">
    <property type="entry name" value="HATPase_c"/>
    <property type="match status" value="1"/>
</dbReference>
<dbReference type="InterPro" id="IPR050428">
    <property type="entry name" value="TCS_sensor_his_kinase"/>
</dbReference>
<feature type="transmembrane region" description="Helical" evidence="14">
    <location>
        <begin position="142"/>
        <end position="169"/>
    </location>
</feature>
<keyword evidence="5" id="KW-0597">Phosphoprotein</keyword>
<keyword evidence="13 14" id="KW-0472">Membrane</keyword>
<keyword evidence="19" id="KW-1185">Reference proteome</keyword>
<evidence type="ECO:0000256" key="2">
    <source>
        <dbReference type="ARBA" id="ARBA00004429"/>
    </source>
</evidence>
<evidence type="ECO:0000256" key="9">
    <source>
        <dbReference type="ARBA" id="ARBA00022777"/>
    </source>
</evidence>
<evidence type="ECO:0000256" key="4">
    <source>
        <dbReference type="ARBA" id="ARBA00022519"/>
    </source>
</evidence>
<keyword evidence="8 14" id="KW-0547">Nucleotide-binding</keyword>
<sequence>MNTGRRAPYSLGIRLTLMFAFQTLLGFGILSLVIYLAAAWNLSRKAEAELSRKSELVRHLVSEASESGDTKSMRHKLDEFFARHEGLQVDLSGPSGQPIYASAERVATGAGQRAAQFALPSTGKTSITSARITLDLSDDQRFLQALATLLALSTLLGASAVSLTGFWLVRRALEPLRALAERTRTIRMDKPGQRLTLEPRVQELQPFVHQFNELLDRLQYTYQELEAFNADVAHELRTPLASIIGQTEVALSRQRGADELRATLGSNLEEVRRLSAIVSDMLFLARADRGAEAMTSTEMCILPLLQQVVEFYEGALADLSLSARIEGTARAAIEPGLIRRAVSNLLSNAMRYAAAGSDIQISARQDASLVWIEVTNVGHAVPPAALPRLFDRFFRGHPAREGSSEHHGLGLAIVAAIAKMHGGTTCARSDAGFTTIGFSLATGRARGPAGVSGENLRVGEAPGPRPPMALVATKGDAPPQPDSNE</sequence>
<dbReference type="Gene3D" id="3.30.565.10">
    <property type="entry name" value="Histidine kinase-like ATPase, C-terminal domain"/>
    <property type="match status" value="1"/>
</dbReference>
<name>A0A7X6DK28_9BURK</name>
<evidence type="ECO:0000313" key="19">
    <source>
        <dbReference type="Proteomes" id="UP000521868"/>
    </source>
</evidence>
<evidence type="ECO:0000256" key="6">
    <source>
        <dbReference type="ARBA" id="ARBA00022679"/>
    </source>
</evidence>
<dbReference type="RefSeq" id="WP_168109765.1">
    <property type="nucleotide sequence ID" value="NZ_VTOX01000011.1"/>
</dbReference>
<dbReference type="InterPro" id="IPR048590">
    <property type="entry name" value="CusS-like_sensor"/>
</dbReference>
<dbReference type="GO" id="GO:0005524">
    <property type="term" value="F:ATP binding"/>
    <property type="evidence" value="ECO:0007669"/>
    <property type="project" value="UniProtKB-KW"/>
</dbReference>
<dbReference type="PRINTS" id="PR00344">
    <property type="entry name" value="BCTRLSENSOR"/>
</dbReference>
<evidence type="ECO:0000256" key="13">
    <source>
        <dbReference type="ARBA" id="ARBA00023136"/>
    </source>
</evidence>
<reference evidence="18 19" key="1">
    <citation type="journal article" date="2020" name="Nature">
        <title>Bacterial chemolithoautotrophy via manganese oxidation.</title>
        <authorList>
            <person name="Yu H."/>
            <person name="Leadbetter J.R."/>
        </authorList>
    </citation>
    <scope>NUCLEOTIDE SEQUENCE [LARGE SCALE GENOMIC DNA]</scope>
    <source>
        <strain evidence="18 19">RBP-1</strain>
    </source>
</reference>
<evidence type="ECO:0000313" key="18">
    <source>
        <dbReference type="EMBL" id="NKE68639.1"/>
    </source>
</evidence>
<dbReference type="EC" id="2.7.13.3" evidence="14"/>
<gene>
    <name evidence="18" type="ORF">RAMLITH_22720</name>
</gene>
<keyword evidence="7 14" id="KW-0812">Transmembrane</keyword>
<keyword evidence="11 14" id="KW-1133">Transmembrane helix</keyword>
<evidence type="ECO:0000256" key="12">
    <source>
        <dbReference type="ARBA" id="ARBA00023012"/>
    </source>
</evidence>
<keyword evidence="9 14" id="KW-0418">Kinase</keyword>
<dbReference type="CDD" id="cd00075">
    <property type="entry name" value="HATPase"/>
    <property type="match status" value="1"/>
</dbReference>
<comment type="catalytic activity">
    <reaction evidence="1 14">
        <text>ATP + protein L-histidine = ADP + protein N-phospho-L-histidine.</text>
        <dbReference type="EC" id="2.7.13.3"/>
    </reaction>
</comment>